<feature type="region of interest" description="Disordered" evidence="1">
    <location>
        <begin position="1"/>
        <end position="97"/>
    </location>
</feature>
<dbReference type="EMBL" id="CADEPM010000007">
    <property type="protein sequence ID" value="CAB3408234.1"/>
    <property type="molecule type" value="Genomic_DNA"/>
</dbReference>
<evidence type="ECO:0000256" key="1">
    <source>
        <dbReference type="SAM" id="MobiDB-lite"/>
    </source>
</evidence>
<organism evidence="2 3">
    <name type="scientific">Caenorhabditis bovis</name>
    <dbReference type="NCBI Taxonomy" id="2654633"/>
    <lineage>
        <taxon>Eukaryota</taxon>
        <taxon>Metazoa</taxon>
        <taxon>Ecdysozoa</taxon>
        <taxon>Nematoda</taxon>
        <taxon>Chromadorea</taxon>
        <taxon>Rhabditida</taxon>
        <taxon>Rhabditina</taxon>
        <taxon>Rhabditomorpha</taxon>
        <taxon>Rhabditoidea</taxon>
        <taxon>Rhabditidae</taxon>
        <taxon>Peloderinae</taxon>
        <taxon>Caenorhabditis</taxon>
    </lineage>
</organism>
<evidence type="ECO:0000313" key="2">
    <source>
        <dbReference type="EMBL" id="CAB3408234.1"/>
    </source>
</evidence>
<gene>
    <name evidence="2" type="ORF">CBOVIS_LOCUS10036</name>
</gene>
<evidence type="ECO:0000313" key="3">
    <source>
        <dbReference type="Proteomes" id="UP000494206"/>
    </source>
</evidence>
<feature type="compositionally biased region" description="Polar residues" evidence="1">
    <location>
        <begin position="14"/>
        <end position="43"/>
    </location>
</feature>
<dbReference type="OrthoDB" id="5876512at2759"/>
<name>A0A8S1F315_9PELO</name>
<reference evidence="2 3" key="1">
    <citation type="submission" date="2020-04" db="EMBL/GenBank/DDBJ databases">
        <authorList>
            <person name="Laetsch R D."/>
            <person name="Stevens L."/>
            <person name="Kumar S."/>
            <person name="Blaxter L. M."/>
        </authorList>
    </citation>
    <scope>NUCLEOTIDE SEQUENCE [LARGE SCALE GENOMIC DNA]</scope>
</reference>
<sequence length="118" mass="12405">MRVLKAKNGRVRSNHSNTTSSGAFNNTSLNANPNRKAHSTSPHHGNVFAASQFCNSPAARAIPMPPSNWINQQQQSQPARPSSASSSTSSSASLSRHVDDVVGVRVCPLQLIAAVASS</sequence>
<proteinExistence type="predicted"/>
<keyword evidence="3" id="KW-1185">Reference proteome</keyword>
<feature type="compositionally biased region" description="Basic residues" evidence="1">
    <location>
        <begin position="1"/>
        <end position="13"/>
    </location>
</feature>
<dbReference type="Proteomes" id="UP000494206">
    <property type="component" value="Unassembled WGS sequence"/>
</dbReference>
<accession>A0A8S1F315</accession>
<dbReference type="AlphaFoldDB" id="A0A8S1F315"/>
<feature type="compositionally biased region" description="Low complexity" evidence="1">
    <location>
        <begin position="72"/>
        <end position="95"/>
    </location>
</feature>
<protein>
    <submittedName>
        <fullName evidence="2">Uncharacterized protein</fullName>
    </submittedName>
</protein>
<comment type="caution">
    <text evidence="2">The sequence shown here is derived from an EMBL/GenBank/DDBJ whole genome shotgun (WGS) entry which is preliminary data.</text>
</comment>